<dbReference type="SUPFAM" id="SSF51556">
    <property type="entry name" value="Metallo-dependent hydrolases"/>
    <property type="match status" value="1"/>
</dbReference>
<feature type="binding site" evidence="1">
    <location>
        <position position="266"/>
    </location>
    <ligand>
        <name>a divalent metal cation</name>
        <dbReference type="ChEBI" id="CHEBI:60240"/>
        <label>1</label>
    </ligand>
</feature>
<dbReference type="InterPro" id="IPR001130">
    <property type="entry name" value="TatD-like"/>
</dbReference>
<keyword evidence="1" id="KW-0479">Metal-binding</keyword>
<dbReference type="AlphaFoldDB" id="A0A152A2J5"/>
<dbReference type="OMA" id="FTGTAHH"/>
<dbReference type="InterPro" id="IPR032466">
    <property type="entry name" value="Metal_Hydrolase"/>
</dbReference>
<dbReference type="PANTHER" id="PTHR47345:SF1">
    <property type="entry name" value="CUT9-INTERACTING PROTEIN SCN1"/>
    <property type="match status" value="1"/>
</dbReference>
<evidence type="ECO:0000313" key="2">
    <source>
        <dbReference type="EMBL" id="KYR00429.1"/>
    </source>
</evidence>
<dbReference type="InParanoid" id="A0A152A2J5"/>
<keyword evidence="3" id="KW-1185">Reference proteome</keyword>
<protein>
    <submittedName>
        <fullName evidence="2">Uncharacterized protein</fullName>
    </submittedName>
</protein>
<dbReference type="PANTHER" id="PTHR47345">
    <property type="entry name" value="CUT9-INTERACTING PROTEIN SCN1"/>
    <property type="match status" value="1"/>
</dbReference>
<dbReference type="Proteomes" id="UP000076078">
    <property type="component" value="Unassembled WGS sequence"/>
</dbReference>
<dbReference type="InterPro" id="IPR053044">
    <property type="entry name" value="Metallo-hydrolase/TatD-type"/>
</dbReference>
<organism evidence="2 3">
    <name type="scientific">Tieghemostelium lacteum</name>
    <name type="common">Slime mold</name>
    <name type="synonym">Dictyostelium lacteum</name>
    <dbReference type="NCBI Taxonomy" id="361077"/>
    <lineage>
        <taxon>Eukaryota</taxon>
        <taxon>Amoebozoa</taxon>
        <taxon>Evosea</taxon>
        <taxon>Eumycetozoa</taxon>
        <taxon>Dictyostelia</taxon>
        <taxon>Dictyosteliales</taxon>
        <taxon>Raperosteliaceae</taxon>
        <taxon>Tieghemostelium</taxon>
    </lineage>
</organism>
<evidence type="ECO:0000256" key="1">
    <source>
        <dbReference type="PIRSR" id="PIRSR005902-1"/>
    </source>
</evidence>
<feature type="binding site" evidence="1">
    <location>
        <position position="36"/>
    </location>
    <ligand>
        <name>a divalent metal cation</name>
        <dbReference type="ChEBI" id="CHEBI:60240"/>
        <label>1</label>
    </ligand>
</feature>
<feature type="binding site" evidence="1">
    <location>
        <position position="185"/>
    </location>
    <ligand>
        <name>a divalent metal cation</name>
        <dbReference type="ChEBI" id="CHEBI:60240"/>
        <label>2</label>
    </ligand>
</feature>
<proteinExistence type="predicted"/>
<comment type="caution">
    <text evidence="2">The sequence shown here is derived from an EMBL/GenBank/DDBJ whole genome shotgun (WGS) entry which is preliminary data.</text>
</comment>
<dbReference type="GO" id="GO:0016788">
    <property type="term" value="F:hydrolase activity, acting on ester bonds"/>
    <property type="evidence" value="ECO:0007669"/>
    <property type="project" value="InterPro"/>
</dbReference>
<feature type="binding site" evidence="1">
    <location>
        <position position="212"/>
    </location>
    <ligand>
        <name>a divalent metal cation</name>
        <dbReference type="ChEBI" id="CHEBI:60240"/>
        <label>2</label>
    </ligand>
</feature>
<reference evidence="2 3" key="1">
    <citation type="submission" date="2015-12" db="EMBL/GenBank/DDBJ databases">
        <title>Dictyostelia acquired genes for synthesis and detection of signals that induce cell-type specialization by lateral gene transfer from prokaryotes.</title>
        <authorList>
            <person name="Gloeckner G."/>
            <person name="Schaap P."/>
        </authorList>
    </citation>
    <scope>NUCLEOTIDE SEQUENCE [LARGE SCALE GENOMIC DNA]</scope>
    <source>
        <strain evidence="2 3">TK</strain>
    </source>
</reference>
<name>A0A152A2J5_TIELA</name>
<sequence>MSNTTTETTNSNNELEKLERNEFNQNLGLIVDSHCHLQEDTENIEHSLELPYEKMFLMGTTVEDWDRVNTLADRFNDKWKDTKTAYRSFGIHPWFVYKLQPPQELIGQPIDTLKPDGDKYQVDNSWYDKLRENLIRYPDAIVGEIGIDKVTKVKAIGKNDPHSQMIVLSKQIQLANEFNRVVSLHCVQLHGKLLDFFQALPLQQFPPRVALHTFGGKPSTVQQFSKMKDQKGDRFYFGLSFINLTSSKVSKLIESIPDDRLLLESDQNTPLEANESIFKVVKAISTTKKWTIKETLERTRLNALRFLAK</sequence>
<dbReference type="Pfam" id="PF01026">
    <property type="entry name" value="TatD_DNase"/>
    <property type="match status" value="1"/>
</dbReference>
<accession>A0A152A2J5</accession>
<dbReference type="PIRSF" id="PIRSF005902">
    <property type="entry name" value="DNase_TatD"/>
    <property type="match status" value="1"/>
</dbReference>
<feature type="binding site" evidence="1">
    <location>
        <position position="34"/>
    </location>
    <ligand>
        <name>a divalent metal cation</name>
        <dbReference type="ChEBI" id="CHEBI:60240"/>
        <label>1</label>
    </ligand>
</feature>
<dbReference type="EMBL" id="LODT01000015">
    <property type="protein sequence ID" value="KYR00429.1"/>
    <property type="molecule type" value="Genomic_DNA"/>
</dbReference>
<dbReference type="GO" id="GO:0046872">
    <property type="term" value="F:metal ion binding"/>
    <property type="evidence" value="ECO:0007669"/>
    <property type="project" value="UniProtKB-KW"/>
</dbReference>
<dbReference type="OrthoDB" id="413993at2759"/>
<evidence type="ECO:0000313" key="3">
    <source>
        <dbReference type="Proteomes" id="UP000076078"/>
    </source>
</evidence>
<dbReference type="Gene3D" id="3.20.20.140">
    <property type="entry name" value="Metal-dependent hydrolases"/>
    <property type="match status" value="1"/>
</dbReference>
<gene>
    <name evidence="2" type="ORF">DLAC_03185</name>
</gene>
<feature type="binding site" evidence="1">
    <location>
        <position position="144"/>
    </location>
    <ligand>
        <name>a divalent metal cation</name>
        <dbReference type="ChEBI" id="CHEBI:60240"/>
        <label>1</label>
    </ligand>
</feature>